<comment type="caution">
    <text evidence="3">The sequence shown here is derived from an EMBL/GenBank/DDBJ whole genome shotgun (WGS) entry which is preliminary data.</text>
</comment>
<evidence type="ECO:0000256" key="2">
    <source>
        <dbReference type="SAM" id="Phobius"/>
    </source>
</evidence>
<dbReference type="AlphaFoldDB" id="A0A1Y1YXV1"/>
<evidence type="ECO:0000256" key="1">
    <source>
        <dbReference type="SAM" id="MobiDB-lite"/>
    </source>
</evidence>
<feature type="region of interest" description="Disordered" evidence="1">
    <location>
        <begin position="89"/>
        <end position="119"/>
    </location>
</feature>
<organism evidence="3 4">
    <name type="scientific">Clohesyomyces aquaticus</name>
    <dbReference type="NCBI Taxonomy" id="1231657"/>
    <lineage>
        <taxon>Eukaryota</taxon>
        <taxon>Fungi</taxon>
        <taxon>Dikarya</taxon>
        <taxon>Ascomycota</taxon>
        <taxon>Pezizomycotina</taxon>
        <taxon>Dothideomycetes</taxon>
        <taxon>Pleosporomycetidae</taxon>
        <taxon>Pleosporales</taxon>
        <taxon>Lindgomycetaceae</taxon>
        <taxon>Clohesyomyces</taxon>
    </lineage>
</organism>
<sequence length="145" mass="16365">MASRTLQILSDAGNMLAPIATIFAAVLAVFLAASLERQRLPTTPKPRIDGILPQYNAPHLKIPSPISKQPPVYQQYHHPAYVRANHYTRSMPSQCPHPPHTFQYASKQHPGPLHATPGHLLPQEQQLYFPPPRQRAFWQSLREPS</sequence>
<keyword evidence="2" id="KW-0472">Membrane</keyword>
<keyword evidence="4" id="KW-1185">Reference proteome</keyword>
<accession>A0A1Y1YXV1</accession>
<dbReference type="EMBL" id="MCFA01000153">
    <property type="protein sequence ID" value="ORY02853.1"/>
    <property type="molecule type" value="Genomic_DNA"/>
</dbReference>
<evidence type="ECO:0000313" key="3">
    <source>
        <dbReference type="EMBL" id="ORY02853.1"/>
    </source>
</evidence>
<protein>
    <submittedName>
        <fullName evidence="3">Uncharacterized protein</fullName>
    </submittedName>
</protein>
<gene>
    <name evidence="3" type="ORF">BCR34DRAFT_591796</name>
</gene>
<keyword evidence="2" id="KW-1133">Transmembrane helix</keyword>
<proteinExistence type="predicted"/>
<feature type="transmembrane region" description="Helical" evidence="2">
    <location>
        <begin position="15"/>
        <end position="35"/>
    </location>
</feature>
<dbReference type="Proteomes" id="UP000193144">
    <property type="component" value="Unassembled WGS sequence"/>
</dbReference>
<keyword evidence="2" id="KW-0812">Transmembrane</keyword>
<evidence type="ECO:0000313" key="4">
    <source>
        <dbReference type="Proteomes" id="UP000193144"/>
    </source>
</evidence>
<name>A0A1Y1YXV1_9PLEO</name>
<reference evidence="3 4" key="1">
    <citation type="submission" date="2016-07" db="EMBL/GenBank/DDBJ databases">
        <title>Pervasive Adenine N6-methylation of Active Genes in Fungi.</title>
        <authorList>
            <consortium name="DOE Joint Genome Institute"/>
            <person name="Mondo S.J."/>
            <person name="Dannebaum R.O."/>
            <person name="Kuo R.C."/>
            <person name="Labutti K."/>
            <person name="Haridas S."/>
            <person name="Kuo A."/>
            <person name="Salamov A."/>
            <person name="Ahrendt S.R."/>
            <person name="Lipzen A."/>
            <person name="Sullivan W."/>
            <person name="Andreopoulos W.B."/>
            <person name="Clum A."/>
            <person name="Lindquist E."/>
            <person name="Daum C."/>
            <person name="Ramamoorthy G.K."/>
            <person name="Gryganskyi A."/>
            <person name="Culley D."/>
            <person name="Magnuson J.K."/>
            <person name="James T.Y."/>
            <person name="O'Malley M.A."/>
            <person name="Stajich J.E."/>
            <person name="Spatafora J.W."/>
            <person name="Visel A."/>
            <person name="Grigoriev I.V."/>
        </authorList>
    </citation>
    <scope>NUCLEOTIDE SEQUENCE [LARGE SCALE GENOMIC DNA]</scope>
    <source>
        <strain evidence="3 4">CBS 115471</strain>
    </source>
</reference>